<proteinExistence type="predicted"/>
<keyword evidence="3" id="KW-1185">Reference proteome</keyword>
<dbReference type="EMBL" id="KB644408">
    <property type="protein sequence ID" value="EPS25613.1"/>
    <property type="molecule type" value="Genomic_DNA"/>
</dbReference>
<protein>
    <submittedName>
        <fullName evidence="2">Uncharacterized protein</fullName>
    </submittedName>
</protein>
<accession>S8AIM0</accession>
<organism evidence="2 3">
    <name type="scientific">Penicillium oxalicum (strain 114-2 / CGMCC 5302)</name>
    <name type="common">Penicillium decumbens</name>
    <dbReference type="NCBI Taxonomy" id="933388"/>
    <lineage>
        <taxon>Eukaryota</taxon>
        <taxon>Fungi</taxon>
        <taxon>Dikarya</taxon>
        <taxon>Ascomycota</taxon>
        <taxon>Pezizomycotina</taxon>
        <taxon>Eurotiomycetes</taxon>
        <taxon>Eurotiomycetidae</taxon>
        <taxon>Eurotiales</taxon>
        <taxon>Aspergillaceae</taxon>
        <taxon>Penicillium</taxon>
    </lineage>
</organism>
<feature type="region of interest" description="Disordered" evidence="1">
    <location>
        <begin position="1"/>
        <end position="29"/>
    </location>
</feature>
<evidence type="ECO:0000313" key="3">
    <source>
        <dbReference type="Proteomes" id="UP000019376"/>
    </source>
</evidence>
<evidence type="ECO:0000313" key="2">
    <source>
        <dbReference type="EMBL" id="EPS25613.1"/>
    </source>
</evidence>
<dbReference type="HOGENOM" id="CLU_2171901_0_0_1"/>
<gene>
    <name evidence="2" type="ORF">PDE_00547</name>
</gene>
<evidence type="ECO:0000256" key="1">
    <source>
        <dbReference type="SAM" id="MobiDB-lite"/>
    </source>
</evidence>
<reference evidence="2 3" key="1">
    <citation type="journal article" date="2013" name="PLoS ONE">
        <title>Genomic and secretomic analyses reveal unique features of the lignocellulolytic enzyme system of Penicillium decumbens.</title>
        <authorList>
            <person name="Liu G."/>
            <person name="Zhang L."/>
            <person name="Wei X."/>
            <person name="Zou G."/>
            <person name="Qin Y."/>
            <person name="Ma L."/>
            <person name="Li J."/>
            <person name="Zheng H."/>
            <person name="Wang S."/>
            <person name="Wang C."/>
            <person name="Xun L."/>
            <person name="Zhao G.-P."/>
            <person name="Zhou Z."/>
            <person name="Qu Y."/>
        </authorList>
    </citation>
    <scope>NUCLEOTIDE SEQUENCE [LARGE SCALE GENOMIC DNA]</scope>
    <source>
        <strain evidence="3">114-2 / CGMCC 5302</strain>
    </source>
</reference>
<dbReference type="AlphaFoldDB" id="S8AIM0"/>
<name>S8AIM0_PENO1</name>
<sequence>MLGTREGMSLRQRRYGPIDRLGLDASRGPRGSCGYPWLEAVSPWRPSGASTERMADPLLAVEEVEVDHEKEEDPHVELGQSGKLNRVKLAVPESCSMEDHEKRLSFIEND</sequence>
<dbReference type="Proteomes" id="UP000019376">
    <property type="component" value="Unassembled WGS sequence"/>
</dbReference>